<reference evidence="4" key="1">
    <citation type="journal article" date="2019" name="Int. J. Syst. Evol. Microbiol.">
        <title>The Global Catalogue of Microorganisms (GCM) 10K type strain sequencing project: providing services to taxonomists for standard genome sequencing and annotation.</title>
        <authorList>
            <consortium name="The Broad Institute Genomics Platform"/>
            <consortium name="The Broad Institute Genome Sequencing Center for Infectious Disease"/>
            <person name="Wu L."/>
            <person name="Ma J."/>
        </authorList>
    </citation>
    <scope>NUCLEOTIDE SEQUENCE [LARGE SCALE GENOMIC DNA]</scope>
    <source>
        <strain evidence="4">CCUG 55585</strain>
    </source>
</reference>
<dbReference type="CDD" id="cd03506">
    <property type="entry name" value="Delta6-FADS-like"/>
    <property type="match status" value="1"/>
</dbReference>
<keyword evidence="1" id="KW-0812">Transmembrane</keyword>
<dbReference type="RefSeq" id="WP_386821829.1">
    <property type="nucleotide sequence ID" value="NZ_JBHTIF010000001.1"/>
</dbReference>
<proteinExistence type="predicted"/>
<dbReference type="EMBL" id="JBHTIF010000001">
    <property type="protein sequence ID" value="MFD0724152.1"/>
    <property type="molecule type" value="Genomic_DNA"/>
</dbReference>
<feature type="domain" description="Fatty acid desaturase" evidence="2">
    <location>
        <begin position="79"/>
        <end position="345"/>
    </location>
</feature>
<feature type="transmembrane region" description="Helical" evidence="1">
    <location>
        <begin position="75"/>
        <end position="93"/>
    </location>
</feature>
<feature type="transmembrane region" description="Helical" evidence="1">
    <location>
        <begin position="226"/>
        <end position="247"/>
    </location>
</feature>
<dbReference type="PANTHER" id="PTHR19353:SF84">
    <property type="entry name" value="ACYL-COA DELTA-9-DESATURASE, DESB"/>
    <property type="match status" value="1"/>
</dbReference>
<feature type="transmembrane region" description="Helical" evidence="1">
    <location>
        <begin position="168"/>
        <end position="188"/>
    </location>
</feature>
<dbReference type="Proteomes" id="UP001597110">
    <property type="component" value="Unassembled WGS sequence"/>
</dbReference>
<feature type="transmembrane region" description="Helical" evidence="1">
    <location>
        <begin position="49"/>
        <end position="69"/>
    </location>
</feature>
<evidence type="ECO:0000259" key="2">
    <source>
        <dbReference type="Pfam" id="PF00487"/>
    </source>
</evidence>
<sequence length="381" mass="43112">MATPRNRPLGADELERFGAELDALRERVTATIGQADADYIRRIHASVRWTGIAGRVLIGAGAITGGLLGAVLHPVALTVLVLGTLLLALSKILENMELGHNVIHGQYDWMQDPRFDGRSYEWDIAGTADNWRKTHNWRHHTWTNVRGMDDDIGYGLLRIFPEQRWKPFYLAQPVVAVVFALLFEWGIAIQDLRLGRWFAGKVTFAQLRAQARPVGRKVGRQVLRDYIVFPLLAGPWWLTVLVANAIANVIRNVWTYVIIFCGHFTADAETFSKESAIGESRGHWYLRQLRGSSNISGGRWMDLMSGNLSHQIEHHFYPDLPANRYAAIAVEVREICARYGQHYDTGSLPKQFGQVMWRILRHAFPSRPRLRRDAALATATG</sequence>
<dbReference type="PANTHER" id="PTHR19353">
    <property type="entry name" value="FATTY ACID DESATURASE 2"/>
    <property type="match status" value="1"/>
</dbReference>
<name>A0ABW2Y901_9GAMM</name>
<dbReference type="InterPro" id="IPR005804">
    <property type="entry name" value="FA_desaturase_dom"/>
</dbReference>
<keyword evidence="1" id="KW-0472">Membrane</keyword>
<organism evidence="3 4">
    <name type="scientific">Lysobacter brunescens</name>
    <dbReference type="NCBI Taxonomy" id="262323"/>
    <lineage>
        <taxon>Bacteria</taxon>
        <taxon>Pseudomonadati</taxon>
        <taxon>Pseudomonadota</taxon>
        <taxon>Gammaproteobacteria</taxon>
        <taxon>Lysobacterales</taxon>
        <taxon>Lysobacteraceae</taxon>
        <taxon>Lysobacter</taxon>
    </lineage>
</organism>
<keyword evidence="4" id="KW-1185">Reference proteome</keyword>
<gene>
    <name evidence="3" type="ORF">ACFQ0E_00935</name>
</gene>
<protein>
    <submittedName>
        <fullName evidence="3">Fatty acid desaturase family protein</fullName>
    </submittedName>
</protein>
<dbReference type="Pfam" id="PF00487">
    <property type="entry name" value="FA_desaturase"/>
    <property type="match status" value="1"/>
</dbReference>
<keyword evidence="1" id="KW-1133">Transmembrane helix</keyword>
<evidence type="ECO:0000256" key="1">
    <source>
        <dbReference type="SAM" id="Phobius"/>
    </source>
</evidence>
<dbReference type="InterPro" id="IPR012171">
    <property type="entry name" value="Fatty_acid_desaturase"/>
</dbReference>
<comment type="caution">
    <text evidence="3">The sequence shown here is derived from an EMBL/GenBank/DDBJ whole genome shotgun (WGS) entry which is preliminary data.</text>
</comment>
<evidence type="ECO:0000313" key="4">
    <source>
        <dbReference type="Proteomes" id="UP001597110"/>
    </source>
</evidence>
<accession>A0ABW2Y901</accession>
<evidence type="ECO:0000313" key="3">
    <source>
        <dbReference type="EMBL" id="MFD0724152.1"/>
    </source>
</evidence>